<keyword evidence="3" id="KW-0285">Flavoprotein</keyword>
<dbReference type="EMBL" id="LFRF01000021">
    <property type="protein sequence ID" value="KND89109.1"/>
    <property type="molecule type" value="Genomic_DNA"/>
</dbReference>
<dbReference type="PRINTS" id="PR00420">
    <property type="entry name" value="RNGMNOXGNASE"/>
</dbReference>
<name>A0A0L0N527_TOLOC</name>
<feature type="domain" description="FAD-binding" evidence="8">
    <location>
        <begin position="14"/>
        <end position="348"/>
    </location>
</feature>
<sequence length="495" mass="54750">MVQSELSQLVGLRAIIVGAGITGLTAAHTLHKAGIDYVVVEKWPDVAPPAGASIALIPSTLRVLQQLGLLEPVERLAEPFTDGATNRDPKGKVIMNSDLWGRFRENHGRDVLLLERRAFLDALYDKLPDKSRVHFNKKVVKIVENADGVEILFVDGTTERGDFVLGADGVHSVVRQTMWDHANTVEPGLITVDEKMAIMTTWTCLFGFGPGEPNLRNELSVSSFDGSRCILLASQPKQSFFFVFWKPKKPWSRYTRPRYSEEDAEKAAKSVADLPINETMVFAELWNKRHRAQLADIEEGVLSRWHYGRHVLVGDAAHKVTPNMALGGNLGIESVTVLTNLLRKALVDKEGLEKLKASELKTVFEEYQAQQLLRAQAIFELSSFVSRAQAWDSRWLKFKSIYIAPHRNPRALPDGLGEIIRRAAILDFVPVGKWPEGRLGWVHGDADGEGSTEVKPGMPATNDWAGSQLLHAAKLVVGGIAAALIVSWVLRVIVG</sequence>
<feature type="transmembrane region" description="Helical" evidence="7">
    <location>
        <begin position="475"/>
        <end position="494"/>
    </location>
</feature>
<dbReference type="InterPro" id="IPR036188">
    <property type="entry name" value="FAD/NAD-bd_sf"/>
</dbReference>
<comment type="caution">
    <text evidence="9">The sequence shown here is derived from an EMBL/GenBank/DDBJ whole genome shotgun (WGS) entry which is preliminary data.</text>
</comment>
<keyword evidence="7" id="KW-0472">Membrane</keyword>
<dbReference type="GO" id="GO:0004497">
    <property type="term" value="F:monooxygenase activity"/>
    <property type="evidence" value="ECO:0007669"/>
    <property type="project" value="UniProtKB-KW"/>
</dbReference>
<evidence type="ECO:0000256" key="6">
    <source>
        <dbReference type="ARBA" id="ARBA00023033"/>
    </source>
</evidence>
<gene>
    <name evidence="9" type="ORF">TOPH_06346</name>
</gene>
<dbReference type="STRING" id="1163406.A0A0L0N527"/>
<evidence type="ECO:0000256" key="7">
    <source>
        <dbReference type="SAM" id="Phobius"/>
    </source>
</evidence>
<evidence type="ECO:0000313" key="9">
    <source>
        <dbReference type="EMBL" id="KND89109.1"/>
    </source>
</evidence>
<dbReference type="OrthoDB" id="2431938at2759"/>
<evidence type="ECO:0000259" key="8">
    <source>
        <dbReference type="Pfam" id="PF01494"/>
    </source>
</evidence>
<keyword evidence="4" id="KW-0274">FAD</keyword>
<dbReference type="AlphaFoldDB" id="A0A0L0N527"/>
<evidence type="ECO:0000313" key="10">
    <source>
        <dbReference type="Proteomes" id="UP000036947"/>
    </source>
</evidence>
<proteinExistence type="inferred from homology"/>
<dbReference type="PANTHER" id="PTHR47356:SF2">
    <property type="entry name" value="FAD-BINDING DOMAIN-CONTAINING PROTEIN-RELATED"/>
    <property type="match status" value="1"/>
</dbReference>
<evidence type="ECO:0000256" key="5">
    <source>
        <dbReference type="ARBA" id="ARBA00023002"/>
    </source>
</evidence>
<protein>
    <submittedName>
        <fullName evidence="9">FAD-dependent urate hydroxylase</fullName>
    </submittedName>
</protein>
<comment type="cofactor">
    <cofactor evidence="1">
        <name>FAD</name>
        <dbReference type="ChEBI" id="CHEBI:57692"/>
    </cofactor>
</comment>
<organism evidence="9 10">
    <name type="scientific">Tolypocladium ophioglossoides (strain CBS 100239)</name>
    <name type="common">Snaketongue truffleclub</name>
    <name type="synonym">Elaphocordyceps ophioglossoides</name>
    <dbReference type="NCBI Taxonomy" id="1163406"/>
    <lineage>
        <taxon>Eukaryota</taxon>
        <taxon>Fungi</taxon>
        <taxon>Dikarya</taxon>
        <taxon>Ascomycota</taxon>
        <taxon>Pezizomycotina</taxon>
        <taxon>Sordariomycetes</taxon>
        <taxon>Hypocreomycetidae</taxon>
        <taxon>Hypocreales</taxon>
        <taxon>Ophiocordycipitaceae</taxon>
        <taxon>Tolypocladium</taxon>
    </lineage>
</organism>
<comment type="similarity">
    <text evidence="2">Belongs to the paxM FAD-dependent monooxygenase family.</text>
</comment>
<dbReference type="Pfam" id="PF01494">
    <property type="entry name" value="FAD_binding_3"/>
    <property type="match status" value="1"/>
</dbReference>
<dbReference type="InterPro" id="IPR050562">
    <property type="entry name" value="FAD_mOase_fung"/>
</dbReference>
<keyword evidence="5" id="KW-0560">Oxidoreductase</keyword>
<keyword evidence="7" id="KW-1133">Transmembrane helix</keyword>
<reference evidence="9 10" key="1">
    <citation type="journal article" date="2015" name="BMC Genomics">
        <title>The genome of the truffle-parasite Tolypocladium ophioglossoides and the evolution of antifungal peptaibiotics.</title>
        <authorList>
            <person name="Quandt C.A."/>
            <person name="Bushley K.E."/>
            <person name="Spatafora J.W."/>
        </authorList>
    </citation>
    <scope>NUCLEOTIDE SEQUENCE [LARGE SCALE GENOMIC DNA]</scope>
    <source>
        <strain evidence="9 10">CBS 100239</strain>
    </source>
</reference>
<evidence type="ECO:0000256" key="4">
    <source>
        <dbReference type="ARBA" id="ARBA00022827"/>
    </source>
</evidence>
<dbReference type="Gene3D" id="3.50.50.60">
    <property type="entry name" value="FAD/NAD(P)-binding domain"/>
    <property type="match status" value="1"/>
</dbReference>
<dbReference type="Proteomes" id="UP000036947">
    <property type="component" value="Unassembled WGS sequence"/>
</dbReference>
<dbReference type="InterPro" id="IPR002938">
    <property type="entry name" value="FAD-bd"/>
</dbReference>
<dbReference type="SUPFAM" id="SSF51905">
    <property type="entry name" value="FAD/NAD(P)-binding domain"/>
    <property type="match status" value="1"/>
</dbReference>
<evidence type="ECO:0000256" key="3">
    <source>
        <dbReference type="ARBA" id="ARBA00022630"/>
    </source>
</evidence>
<keyword evidence="7" id="KW-0812">Transmembrane</keyword>
<evidence type="ECO:0000256" key="2">
    <source>
        <dbReference type="ARBA" id="ARBA00007992"/>
    </source>
</evidence>
<accession>A0A0L0N527</accession>
<keyword evidence="10" id="KW-1185">Reference proteome</keyword>
<keyword evidence="6" id="KW-0503">Monooxygenase</keyword>
<dbReference type="PANTHER" id="PTHR47356">
    <property type="entry name" value="FAD-DEPENDENT MONOOXYGENASE ASQG-RELATED"/>
    <property type="match status" value="1"/>
</dbReference>
<evidence type="ECO:0000256" key="1">
    <source>
        <dbReference type="ARBA" id="ARBA00001974"/>
    </source>
</evidence>
<dbReference type="GO" id="GO:0071949">
    <property type="term" value="F:FAD binding"/>
    <property type="evidence" value="ECO:0007669"/>
    <property type="project" value="InterPro"/>
</dbReference>